<dbReference type="Pfam" id="PF00300">
    <property type="entry name" value="His_Phos_1"/>
    <property type="match status" value="1"/>
</dbReference>
<dbReference type="Gene3D" id="3.40.50.1240">
    <property type="entry name" value="Phosphoglycerate mutase-like"/>
    <property type="match status" value="1"/>
</dbReference>
<protein>
    <submittedName>
        <fullName evidence="2">Phosphohistidine phosphatase SixA</fullName>
    </submittedName>
</protein>
<sequence>MKNLILLSLVLLFLASCSPSPKPKTIYIVRHAEKQLEGDDPELAQVGQIRAQKLAQILSDKNIEHIYSTNYIRTKSTAKPTADQQELEIQVYDPRNHDELVEKLKADEGNILVVGHSNTVGHIANYFVGDAEKYKDLEDIEYDFIYVVTLDANGSSVERKTYKDY</sequence>
<dbReference type="EMBL" id="FSRC01000004">
    <property type="protein sequence ID" value="SIO23418.1"/>
    <property type="molecule type" value="Genomic_DNA"/>
</dbReference>
<dbReference type="OrthoDB" id="3296006at2"/>
<dbReference type="Proteomes" id="UP000185221">
    <property type="component" value="Unassembled WGS sequence"/>
</dbReference>
<accession>A0A1N6HU75</accession>
<dbReference type="InterPro" id="IPR013078">
    <property type="entry name" value="His_Pase_superF_clade-1"/>
</dbReference>
<keyword evidence="3" id="KW-1185">Reference proteome</keyword>
<dbReference type="AlphaFoldDB" id="A0A1N6HU75"/>
<dbReference type="SUPFAM" id="SSF53254">
    <property type="entry name" value="Phosphoglycerate mutase-like"/>
    <property type="match status" value="1"/>
</dbReference>
<evidence type="ECO:0000313" key="2">
    <source>
        <dbReference type="EMBL" id="SIO23418.1"/>
    </source>
</evidence>
<dbReference type="STRING" id="226505.SAMN05444394_4010"/>
<dbReference type="InterPro" id="IPR029033">
    <property type="entry name" value="His_PPase_superfam"/>
</dbReference>
<organism evidence="2 3">
    <name type="scientific">Algoriphagus halophilus</name>
    <dbReference type="NCBI Taxonomy" id="226505"/>
    <lineage>
        <taxon>Bacteria</taxon>
        <taxon>Pseudomonadati</taxon>
        <taxon>Bacteroidota</taxon>
        <taxon>Cytophagia</taxon>
        <taxon>Cytophagales</taxon>
        <taxon>Cyclobacteriaceae</taxon>
        <taxon>Algoriphagus</taxon>
    </lineage>
</organism>
<name>A0A1N6HU75_9BACT</name>
<dbReference type="PROSITE" id="PS51257">
    <property type="entry name" value="PROKAR_LIPOPROTEIN"/>
    <property type="match status" value="1"/>
</dbReference>
<dbReference type="CDD" id="cd07067">
    <property type="entry name" value="HP_PGM_like"/>
    <property type="match status" value="1"/>
</dbReference>
<evidence type="ECO:0000256" key="1">
    <source>
        <dbReference type="SAM" id="SignalP"/>
    </source>
</evidence>
<reference evidence="3" key="1">
    <citation type="submission" date="2016-11" db="EMBL/GenBank/DDBJ databases">
        <authorList>
            <person name="Varghese N."/>
            <person name="Submissions S."/>
        </authorList>
    </citation>
    <scope>NUCLEOTIDE SEQUENCE [LARGE SCALE GENOMIC DNA]</scope>
    <source>
        <strain evidence="3">DSM 15292</strain>
    </source>
</reference>
<dbReference type="RefSeq" id="WP_074226783.1">
    <property type="nucleotide sequence ID" value="NZ_FSRC01000004.1"/>
</dbReference>
<feature type="signal peptide" evidence="1">
    <location>
        <begin position="1"/>
        <end position="21"/>
    </location>
</feature>
<dbReference type="PIRSF" id="PIRSF000709">
    <property type="entry name" value="6PFK_2-Ptase"/>
    <property type="match status" value="1"/>
</dbReference>
<keyword evidence="1" id="KW-0732">Signal</keyword>
<feature type="chain" id="PRO_5012116599" evidence="1">
    <location>
        <begin position="22"/>
        <end position="165"/>
    </location>
</feature>
<proteinExistence type="predicted"/>
<evidence type="ECO:0000313" key="3">
    <source>
        <dbReference type="Proteomes" id="UP000185221"/>
    </source>
</evidence>
<gene>
    <name evidence="2" type="ORF">SAMN05444394_4010</name>
</gene>